<dbReference type="EMBL" id="GBXM01058887">
    <property type="protein sequence ID" value="JAH49690.1"/>
    <property type="molecule type" value="Transcribed_RNA"/>
</dbReference>
<reference evidence="1" key="1">
    <citation type="submission" date="2014-11" db="EMBL/GenBank/DDBJ databases">
        <authorList>
            <person name="Amaro Gonzalez C."/>
        </authorList>
    </citation>
    <scope>NUCLEOTIDE SEQUENCE</scope>
</reference>
<sequence length="32" mass="3747">MTDVQFLRDINKCQPSKIPQSVRVQRTRTDVS</sequence>
<name>A0A0E9T9X8_ANGAN</name>
<organism evidence="1">
    <name type="scientific">Anguilla anguilla</name>
    <name type="common">European freshwater eel</name>
    <name type="synonym">Muraena anguilla</name>
    <dbReference type="NCBI Taxonomy" id="7936"/>
    <lineage>
        <taxon>Eukaryota</taxon>
        <taxon>Metazoa</taxon>
        <taxon>Chordata</taxon>
        <taxon>Craniata</taxon>
        <taxon>Vertebrata</taxon>
        <taxon>Euteleostomi</taxon>
        <taxon>Actinopterygii</taxon>
        <taxon>Neopterygii</taxon>
        <taxon>Teleostei</taxon>
        <taxon>Anguilliformes</taxon>
        <taxon>Anguillidae</taxon>
        <taxon>Anguilla</taxon>
    </lineage>
</organism>
<protein>
    <submittedName>
        <fullName evidence="1">Uncharacterized protein</fullName>
    </submittedName>
</protein>
<evidence type="ECO:0000313" key="1">
    <source>
        <dbReference type="EMBL" id="JAH49690.1"/>
    </source>
</evidence>
<reference evidence="1" key="2">
    <citation type="journal article" date="2015" name="Fish Shellfish Immunol.">
        <title>Early steps in the European eel (Anguilla anguilla)-Vibrio vulnificus interaction in the gills: Role of the RtxA13 toxin.</title>
        <authorList>
            <person name="Callol A."/>
            <person name="Pajuelo D."/>
            <person name="Ebbesson L."/>
            <person name="Teles M."/>
            <person name="MacKenzie S."/>
            <person name="Amaro C."/>
        </authorList>
    </citation>
    <scope>NUCLEOTIDE SEQUENCE</scope>
</reference>
<proteinExistence type="predicted"/>
<accession>A0A0E9T9X8</accession>
<dbReference type="AlphaFoldDB" id="A0A0E9T9X8"/>